<dbReference type="AlphaFoldDB" id="A0A0S2K7A6"/>
<evidence type="ECO:0000313" key="2">
    <source>
        <dbReference type="EMBL" id="ALO44252.1"/>
    </source>
</evidence>
<dbReference type="PROSITE" id="PS50837">
    <property type="entry name" value="NACHT"/>
    <property type="match status" value="1"/>
</dbReference>
<dbReference type="SUPFAM" id="SSF52540">
    <property type="entry name" value="P-loop containing nucleoside triphosphate hydrolases"/>
    <property type="match status" value="1"/>
</dbReference>
<dbReference type="InterPro" id="IPR007111">
    <property type="entry name" value="NACHT_NTPase"/>
</dbReference>
<feature type="domain" description="NACHT" evidence="1">
    <location>
        <begin position="99"/>
        <end position="213"/>
    </location>
</feature>
<evidence type="ECO:0000259" key="1">
    <source>
        <dbReference type="PROSITE" id="PS50837"/>
    </source>
</evidence>
<dbReference type="RefSeq" id="WP_058032126.1">
    <property type="nucleotide sequence ID" value="NZ_CP013188.1"/>
</dbReference>
<dbReference type="Pfam" id="PF05729">
    <property type="entry name" value="NACHT"/>
    <property type="match status" value="1"/>
</dbReference>
<accession>A0A0S2K7A6</accession>
<sequence length="623" mass="72298">MAVIETLAIKGLTTLTSGIVKKFVDLGWNKVVDEFEASFSDIELRRFCSSCDEYVNIRTLYSSDKDVFINDVYVPLFMRPSNGDHDRYEISNLSYYSEGITNIIGKAGQGKSTFLRKMLLNEITQGNCIPVFFELKYLETDKTLLEQLSKWFIRHNLKISEKGVERLLRYGYVKIFLDGFDEIHPSKHDEALITIKDLSRAFPKATIIVTSRPETIITTEPFISNYTVLDLEMEHIKQLYLNISGNNKEKTKEAMEQIEKYPSIQQIARTPILAILLFMTYRTWSKIPDSLSDFYKKIFTTLLTHHDSLKAGKRIDRGIDIPLNDHQIEDVFCAFCFSSFSDNKSNFSAREASEYMQIALESECQEDIEPQSLVEIIKKCTGILCSDGYDQITFSHKTLQEFYTAVFISEQSEEDKKEFYSSVKFAQEEKRYEGVLKFLSSVDRNDYVENYYIACFKEMFNADKVTTCIDNRTMMIGLNKIIDSISIPFNNIERKASGNTLTVSLGMNLSVDDEKSSFFYLKLTRPILSCLIQSSIYFEYLKKLKDLNKDKKEPDDNIKVPLSEVLKCSDKKFVDKFFELMKNYFLKLVSEEHEFLIDFHEKKKRPSLLRKVFVKKKEAEPLV</sequence>
<organism evidence="2 3">
    <name type="scientific">Pseudoalteromonas phenolica</name>
    <dbReference type="NCBI Taxonomy" id="161398"/>
    <lineage>
        <taxon>Bacteria</taxon>
        <taxon>Pseudomonadati</taxon>
        <taxon>Pseudomonadota</taxon>
        <taxon>Gammaproteobacteria</taxon>
        <taxon>Alteromonadales</taxon>
        <taxon>Pseudoalteromonadaceae</taxon>
        <taxon>Pseudoalteromonas</taxon>
    </lineage>
</organism>
<dbReference type="PATRIC" id="fig|161398.10.peg.3866"/>
<reference evidence="2 3" key="1">
    <citation type="submission" date="2015-11" db="EMBL/GenBank/DDBJ databases">
        <authorList>
            <person name="Zhang Y."/>
            <person name="Guo Z."/>
        </authorList>
    </citation>
    <scope>NUCLEOTIDE SEQUENCE [LARGE SCALE GENOMIC DNA]</scope>
    <source>
        <strain evidence="2 3">KCTC 12086</strain>
    </source>
</reference>
<dbReference type="Proteomes" id="UP000061457">
    <property type="component" value="Chromosome II"/>
</dbReference>
<dbReference type="InterPro" id="IPR027417">
    <property type="entry name" value="P-loop_NTPase"/>
</dbReference>
<keyword evidence="3" id="KW-1185">Reference proteome</keyword>
<gene>
    <name evidence="2" type="ORF">PP2015_3781</name>
</gene>
<protein>
    <recommendedName>
        <fullName evidence="1">NACHT domain-containing protein</fullName>
    </recommendedName>
</protein>
<dbReference type="Gene3D" id="3.40.50.300">
    <property type="entry name" value="P-loop containing nucleotide triphosphate hydrolases"/>
    <property type="match status" value="1"/>
</dbReference>
<evidence type="ECO:0000313" key="3">
    <source>
        <dbReference type="Proteomes" id="UP000061457"/>
    </source>
</evidence>
<dbReference type="KEGG" id="pphe:PP2015_3781"/>
<name>A0A0S2K7A6_9GAMM</name>
<dbReference type="OrthoDB" id="6384710at2"/>
<proteinExistence type="predicted"/>
<dbReference type="EMBL" id="CP013188">
    <property type="protein sequence ID" value="ALO44252.1"/>
    <property type="molecule type" value="Genomic_DNA"/>
</dbReference>
<dbReference type="PANTHER" id="PTHR46312">
    <property type="entry name" value="NACHT DOMAIN-CONTAINING PROTEIN"/>
    <property type="match status" value="1"/>
</dbReference>
<dbReference type="PANTHER" id="PTHR46312:SF2">
    <property type="entry name" value="NUCLEOTIDE-BINDING OLIGOMERIZATION DOMAIN-CONTAINING PROTEIN 2-LIKE"/>
    <property type="match status" value="1"/>
</dbReference>